<accession>A0ACC1T359</accession>
<reference evidence="1" key="1">
    <citation type="submission" date="2022-07" db="EMBL/GenBank/DDBJ databases">
        <title>Genome Sequence of Phlebia brevispora.</title>
        <authorList>
            <person name="Buettner E."/>
        </authorList>
    </citation>
    <scope>NUCLEOTIDE SEQUENCE</scope>
    <source>
        <strain evidence="1">MPL23</strain>
    </source>
</reference>
<keyword evidence="2" id="KW-1185">Reference proteome</keyword>
<name>A0ACC1T359_9APHY</name>
<evidence type="ECO:0000313" key="2">
    <source>
        <dbReference type="Proteomes" id="UP001148662"/>
    </source>
</evidence>
<dbReference type="Proteomes" id="UP001148662">
    <property type="component" value="Unassembled WGS sequence"/>
</dbReference>
<protein>
    <submittedName>
        <fullName evidence="1">Uncharacterized protein</fullName>
    </submittedName>
</protein>
<organism evidence="1 2">
    <name type="scientific">Phlebia brevispora</name>
    <dbReference type="NCBI Taxonomy" id="194682"/>
    <lineage>
        <taxon>Eukaryota</taxon>
        <taxon>Fungi</taxon>
        <taxon>Dikarya</taxon>
        <taxon>Basidiomycota</taxon>
        <taxon>Agaricomycotina</taxon>
        <taxon>Agaricomycetes</taxon>
        <taxon>Polyporales</taxon>
        <taxon>Meruliaceae</taxon>
        <taxon>Phlebia</taxon>
    </lineage>
</organism>
<evidence type="ECO:0000313" key="1">
    <source>
        <dbReference type="EMBL" id="KAJ3552224.1"/>
    </source>
</evidence>
<dbReference type="EMBL" id="JANHOG010000689">
    <property type="protein sequence ID" value="KAJ3552224.1"/>
    <property type="molecule type" value="Genomic_DNA"/>
</dbReference>
<gene>
    <name evidence="1" type="ORF">NM688_g4266</name>
</gene>
<comment type="caution">
    <text evidence="1">The sequence shown here is derived from an EMBL/GenBank/DDBJ whole genome shotgun (WGS) entry which is preliminary data.</text>
</comment>
<sequence length="239" mass="26414">MNFAQPAPAAQPAAQPRLFLPTRLFTSAGSVAFNPNESPVSAQEGRQFPFDVPPCLTQSRNVSGAEIRTLWENLKRYSDDRSVGVNGWTTWSWATATQPPLIPLADRFEQAKAAYGIAGWYTEHFNADSTILVNCEPAVQDEVRSQIIVPLNWLIKSRYQNFAHKPLTTDQSGARLKWRGDEKKSSTLPSGVHLPKWSRAPHAAHPSQGLARRKAAGFPDYVRYPTTTQGPPPEGAADH</sequence>
<proteinExistence type="predicted"/>